<keyword evidence="3" id="KW-1185">Reference proteome</keyword>
<dbReference type="GeneID" id="9683384"/>
<dbReference type="Proteomes" id="UP000001876">
    <property type="component" value="Unassembled WGS sequence"/>
</dbReference>
<feature type="compositionally biased region" description="Low complexity" evidence="1">
    <location>
        <begin position="10"/>
        <end position="20"/>
    </location>
</feature>
<dbReference type="AlphaFoldDB" id="C1MRK8"/>
<accession>C1MRK8</accession>
<feature type="region of interest" description="Disordered" evidence="1">
    <location>
        <begin position="1"/>
        <end position="20"/>
    </location>
</feature>
<dbReference type="KEGG" id="mpp:MICPUCDRAFT_39569"/>
<feature type="compositionally biased region" description="Polar residues" evidence="1">
    <location>
        <begin position="296"/>
        <end position="310"/>
    </location>
</feature>
<reference evidence="2 3" key="1">
    <citation type="journal article" date="2009" name="Science">
        <title>Green evolution and dynamic adaptations revealed by genomes of the marine picoeukaryotes Micromonas.</title>
        <authorList>
            <person name="Worden A.Z."/>
            <person name="Lee J.H."/>
            <person name="Mock T."/>
            <person name="Rouze P."/>
            <person name="Simmons M.P."/>
            <person name="Aerts A.L."/>
            <person name="Allen A.E."/>
            <person name="Cuvelier M.L."/>
            <person name="Derelle E."/>
            <person name="Everett M.V."/>
            <person name="Foulon E."/>
            <person name="Grimwood J."/>
            <person name="Gundlach H."/>
            <person name="Henrissat B."/>
            <person name="Napoli C."/>
            <person name="McDonald S.M."/>
            <person name="Parker M.S."/>
            <person name="Rombauts S."/>
            <person name="Salamov A."/>
            <person name="Von Dassow P."/>
            <person name="Badger J.H."/>
            <person name="Coutinho P.M."/>
            <person name="Demir E."/>
            <person name="Dubchak I."/>
            <person name="Gentemann C."/>
            <person name="Eikrem W."/>
            <person name="Gready J.E."/>
            <person name="John U."/>
            <person name="Lanier W."/>
            <person name="Lindquist E.A."/>
            <person name="Lucas S."/>
            <person name="Mayer K.F."/>
            <person name="Moreau H."/>
            <person name="Not F."/>
            <person name="Otillar R."/>
            <person name="Panaud O."/>
            <person name="Pangilinan J."/>
            <person name="Paulsen I."/>
            <person name="Piegu B."/>
            <person name="Poliakov A."/>
            <person name="Robbens S."/>
            <person name="Schmutz J."/>
            <person name="Toulza E."/>
            <person name="Wyss T."/>
            <person name="Zelensky A."/>
            <person name="Zhou K."/>
            <person name="Armbrust E.V."/>
            <person name="Bhattacharya D."/>
            <person name="Goodenough U.W."/>
            <person name="Van de Peer Y."/>
            <person name="Grigoriev I.V."/>
        </authorList>
    </citation>
    <scope>NUCLEOTIDE SEQUENCE [LARGE SCALE GENOMIC DNA]</scope>
    <source>
        <strain evidence="2 3">CCMP1545</strain>
    </source>
</reference>
<feature type="region of interest" description="Disordered" evidence="1">
    <location>
        <begin position="162"/>
        <end position="187"/>
    </location>
</feature>
<protein>
    <submittedName>
        <fullName evidence="2">Predicted protein</fullName>
    </submittedName>
</protein>
<gene>
    <name evidence="2" type="ORF">MICPUCDRAFT_39569</name>
</gene>
<feature type="region of interest" description="Disordered" evidence="1">
    <location>
        <begin position="295"/>
        <end position="342"/>
    </location>
</feature>
<evidence type="ECO:0000256" key="1">
    <source>
        <dbReference type="SAM" id="MobiDB-lite"/>
    </source>
</evidence>
<dbReference type="EMBL" id="GG663738">
    <property type="protein sequence ID" value="EEH58275.1"/>
    <property type="molecule type" value="Genomic_DNA"/>
</dbReference>
<feature type="region of interest" description="Disordered" evidence="1">
    <location>
        <begin position="25"/>
        <end position="112"/>
    </location>
</feature>
<proteinExistence type="predicted"/>
<evidence type="ECO:0000313" key="2">
    <source>
        <dbReference type="EMBL" id="EEH58275.1"/>
    </source>
</evidence>
<name>C1MRK8_MICPC</name>
<dbReference type="RefSeq" id="XP_003058324.1">
    <property type="nucleotide sequence ID" value="XM_003058278.1"/>
</dbReference>
<feature type="region of interest" description="Disordered" evidence="1">
    <location>
        <begin position="265"/>
        <end position="284"/>
    </location>
</feature>
<feature type="compositionally biased region" description="Basic and acidic residues" evidence="1">
    <location>
        <begin position="43"/>
        <end position="69"/>
    </location>
</feature>
<evidence type="ECO:0000313" key="3">
    <source>
        <dbReference type="Proteomes" id="UP000001876"/>
    </source>
</evidence>
<organism evidence="3">
    <name type="scientific">Micromonas pusilla (strain CCMP1545)</name>
    <name type="common">Picoplanktonic green alga</name>
    <dbReference type="NCBI Taxonomy" id="564608"/>
    <lineage>
        <taxon>Eukaryota</taxon>
        <taxon>Viridiplantae</taxon>
        <taxon>Chlorophyta</taxon>
        <taxon>Mamiellophyceae</taxon>
        <taxon>Mamiellales</taxon>
        <taxon>Mamiellaceae</taxon>
        <taxon>Micromonas</taxon>
    </lineage>
</organism>
<feature type="compositionally biased region" description="Low complexity" evidence="1">
    <location>
        <begin position="70"/>
        <end position="80"/>
    </location>
</feature>
<feature type="compositionally biased region" description="Low complexity" evidence="1">
    <location>
        <begin position="95"/>
        <end position="109"/>
    </location>
</feature>
<sequence length="342" mass="35576">MDGGDRAVRGGRAFAGTVVVASPVVASTTSSSSSDDDGGGTPDDAKGRDHSSDALRGGVREERRPRAPRAEPASCAAPSSPSSPPPQPRSILVTRSARSWSAAGAGAAGPTHAQLASIWHAHGDRLVALDERRPSPDVTPLATPDVSKYGADDAWLFIRDNAAGASDDGGRGGSASGGGRMRRSSSVTFTEDENFEVHDIGSVRDLRREKGIKKSGSLSSLTEALAASFKHLSYKFSKKDEETKADNRVAKARLKQSRGFMCDNIDHARSMNGDKPAWVTREESVRGGTKLLRVASTPQLSESYATTSAPRGSGGADGGGGEERGSDGCDDDGEGAVVAVER</sequence>